<accession>A0ABP7F539</accession>
<protein>
    <submittedName>
        <fullName evidence="1">Uncharacterized protein</fullName>
    </submittedName>
</protein>
<evidence type="ECO:0000313" key="1">
    <source>
        <dbReference type="EMBL" id="GAA3731485.1"/>
    </source>
</evidence>
<keyword evidence="2" id="KW-1185">Reference proteome</keyword>
<dbReference type="RefSeq" id="WP_344967792.1">
    <property type="nucleotide sequence ID" value="NZ_BAABDD010000003.1"/>
</dbReference>
<evidence type="ECO:0000313" key="2">
    <source>
        <dbReference type="Proteomes" id="UP001500908"/>
    </source>
</evidence>
<gene>
    <name evidence="1" type="ORF">GCM10022402_10240</name>
</gene>
<organism evidence="1 2">
    <name type="scientific">Salinactinospora qingdaonensis</name>
    <dbReference type="NCBI Taxonomy" id="702744"/>
    <lineage>
        <taxon>Bacteria</taxon>
        <taxon>Bacillati</taxon>
        <taxon>Actinomycetota</taxon>
        <taxon>Actinomycetes</taxon>
        <taxon>Streptosporangiales</taxon>
        <taxon>Nocardiopsidaceae</taxon>
        <taxon>Salinactinospora</taxon>
    </lineage>
</organism>
<dbReference type="Proteomes" id="UP001500908">
    <property type="component" value="Unassembled WGS sequence"/>
</dbReference>
<name>A0ABP7F539_9ACTN</name>
<reference evidence="2" key="1">
    <citation type="journal article" date="2019" name="Int. J. Syst. Evol. Microbiol.">
        <title>The Global Catalogue of Microorganisms (GCM) 10K type strain sequencing project: providing services to taxonomists for standard genome sequencing and annotation.</title>
        <authorList>
            <consortium name="The Broad Institute Genomics Platform"/>
            <consortium name="The Broad Institute Genome Sequencing Center for Infectious Disease"/>
            <person name="Wu L."/>
            <person name="Ma J."/>
        </authorList>
    </citation>
    <scope>NUCLEOTIDE SEQUENCE [LARGE SCALE GENOMIC DNA]</scope>
    <source>
        <strain evidence="2">JCM 17137</strain>
    </source>
</reference>
<proteinExistence type="predicted"/>
<comment type="caution">
    <text evidence="1">The sequence shown here is derived from an EMBL/GenBank/DDBJ whole genome shotgun (WGS) entry which is preliminary data.</text>
</comment>
<dbReference type="EMBL" id="BAABDD010000003">
    <property type="protein sequence ID" value="GAA3731485.1"/>
    <property type="molecule type" value="Genomic_DNA"/>
</dbReference>
<sequence>MDLNAPLDDARMCAPCVRGACEECHAVDHPDMPGLYACPHMTGGACPRPTGPAEIGHDYGIPTLSHDK</sequence>